<proteinExistence type="predicted"/>
<dbReference type="InterPro" id="IPR013783">
    <property type="entry name" value="Ig-like_fold"/>
</dbReference>
<evidence type="ECO:0000256" key="2">
    <source>
        <dbReference type="ARBA" id="ARBA00022475"/>
    </source>
</evidence>
<keyword evidence="3" id="KW-0812">Transmembrane</keyword>
<dbReference type="GO" id="GO:0007166">
    <property type="term" value="P:cell surface receptor signaling pathway"/>
    <property type="evidence" value="ECO:0007669"/>
    <property type="project" value="TreeGrafter"/>
</dbReference>
<evidence type="ECO:0000313" key="12">
    <source>
        <dbReference type="Ensembl" id="ENSPKIP00000007889.1"/>
    </source>
</evidence>
<evidence type="ECO:0000313" key="13">
    <source>
        <dbReference type="Proteomes" id="UP000261540"/>
    </source>
</evidence>
<evidence type="ECO:0000256" key="3">
    <source>
        <dbReference type="ARBA" id="ARBA00022692"/>
    </source>
</evidence>
<keyword evidence="5" id="KW-1133">Transmembrane helix</keyword>
<dbReference type="Pfam" id="PF07686">
    <property type="entry name" value="V-set"/>
    <property type="match status" value="1"/>
</dbReference>
<dbReference type="PROSITE" id="PS50835">
    <property type="entry name" value="IG_LIKE"/>
    <property type="match status" value="1"/>
</dbReference>
<evidence type="ECO:0000259" key="11">
    <source>
        <dbReference type="PROSITE" id="PS50835"/>
    </source>
</evidence>
<evidence type="ECO:0000256" key="6">
    <source>
        <dbReference type="ARBA" id="ARBA00023136"/>
    </source>
</evidence>
<dbReference type="Ensembl" id="ENSPKIT00000031958.1">
    <property type="protein sequence ID" value="ENSPKIP00000007889.1"/>
    <property type="gene ID" value="ENSPKIG00000023617.1"/>
</dbReference>
<dbReference type="AlphaFoldDB" id="A0A3B3QPX1"/>
<dbReference type="PANTHER" id="PTHR25466:SF14">
    <property type="entry name" value="BUTYROPHILIN SUBFAMILY 2 MEMBER A2-LIKE-RELATED"/>
    <property type="match status" value="1"/>
</dbReference>
<dbReference type="STRING" id="1676925.ENSPKIP00000007889"/>
<name>A0A3B3QPX1_9TELE</name>
<keyword evidence="13" id="KW-1185">Reference proteome</keyword>
<organism evidence="12 13">
    <name type="scientific">Paramormyrops kingsleyae</name>
    <dbReference type="NCBI Taxonomy" id="1676925"/>
    <lineage>
        <taxon>Eukaryota</taxon>
        <taxon>Metazoa</taxon>
        <taxon>Chordata</taxon>
        <taxon>Craniata</taxon>
        <taxon>Vertebrata</taxon>
        <taxon>Euteleostomi</taxon>
        <taxon>Actinopterygii</taxon>
        <taxon>Neopterygii</taxon>
        <taxon>Teleostei</taxon>
        <taxon>Osteoglossocephala</taxon>
        <taxon>Osteoglossomorpha</taxon>
        <taxon>Osteoglossiformes</taxon>
        <taxon>Mormyridae</taxon>
        <taxon>Paramormyrops</taxon>
    </lineage>
</organism>
<evidence type="ECO:0000256" key="9">
    <source>
        <dbReference type="ARBA" id="ARBA00023180"/>
    </source>
</evidence>
<evidence type="ECO:0000256" key="7">
    <source>
        <dbReference type="ARBA" id="ARBA00023157"/>
    </source>
</evidence>
<evidence type="ECO:0000256" key="5">
    <source>
        <dbReference type="ARBA" id="ARBA00022989"/>
    </source>
</evidence>
<keyword evidence="6" id="KW-0472">Membrane</keyword>
<keyword evidence="10" id="KW-0393">Immunoglobulin domain</keyword>
<dbReference type="SMART" id="SM00409">
    <property type="entry name" value="IG"/>
    <property type="match status" value="1"/>
</dbReference>
<dbReference type="InterPro" id="IPR036179">
    <property type="entry name" value="Ig-like_dom_sf"/>
</dbReference>
<dbReference type="InterPro" id="IPR003599">
    <property type="entry name" value="Ig_sub"/>
</dbReference>
<keyword evidence="9" id="KW-0325">Glycoprotein</keyword>
<dbReference type="GO" id="GO:0042130">
    <property type="term" value="P:negative regulation of T cell proliferation"/>
    <property type="evidence" value="ECO:0007669"/>
    <property type="project" value="TreeGrafter"/>
</dbReference>
<dbReference type="PANTHER" id="PTHR25466">
    <property type="entry name" value="T-LYMPHOCYTE ACTIVATION ANTIGEN"/>
    <property type="match status" value="1"/>
</dbReference>
<reference evidence="12" key="2">
    <citation type="submission" date="2025-09" db="UniProtKB">
        <authorList>
            <consortium name="Ensembl"/>
        </authorList>
    </citation>
    <scope>IDENTIFICATION</scope>
</reference>
<dbReference type="GO" id="GO:0071222">
    <property type="term" value="P:cellular response to lipopolysaccharide"/>
    <property type="evidence" value="ECO:0007669"/>
    <property type="project" value="TreeGrafter"/>
</dbReference>
<dbReference type="GO" id="GO:0042102">
    <property type="term" value="P:positive regulation of T cell proliferation"/>
    <property type="evidence" value="ECO:0007669"/>
    <property type="project" value="TreeGrafter"/>
</dbReference>
<keyword evidence="7" id="KW-1015">Disulfide bond</keyword>
<keyword evidence="2" id="KW-1003">Cell membrane</keyword>
<dbReference type="Gene3D" id="2.60.40.10">
    <property type="entry name" value="Immunoglobulins"/>
    <property type="match status" value="1"/>
</dbReference>
<keyword evidence="4" id="KW-0732">Signal</keyword>
<evidence type="ECO:0000256" key="1">
    <source>
        <dbReference type="ARBA" id="ARBA00004251"/>
    </source>
</evidence>
<dbReference type="GO" id="GO:0006955">
    <property type="term" value="P:immune response"/>
    <property type="evidence" value="ECO:0007669"/>
    <property type="project" value="TreeGrafter"/>
</dbReference>
<dbReference type="GeneTree" id="ENSGT01120000271914"/>
<dbReference type="GO" id="GO:0031295">
    <property type="term" value="P:T cell costimulation"/>
    <property type="evidence" value="ECO:0007669"/>
    <property type="project" value="TreeGrafter"/>
</dbReference>
<dbReference type="InterPro" id="IPR007110">
    <property type="entry name" value="Ig-like_dom"/>
</dbReference>
<protein>
    <recommendedName>
        <fullName evidence="11">Ig-like domain-containing protein</fullName>
    </recommendedName>
</protein>
<evidence type="ECO:0000256" key="8">
    <source>
        <dbReference type="ARBA" id="ARBA00023170"/>
    </source>
</evidence>
<accession>A0A3B3QPX1</accession>
<dbReference type="InterPro" id="IPR013106">
    <property type="entry name" value="Ig_V-set"/>
</dbReference>
<feature type="domain" description="Ig-like" evidence="11">
    <location>
        <begin position="44"/>
        <end position="167"/>
    </location>
</feature>
<dbReference type="InterPro" id="IPR051713">
    <property type="entry name" value="T-cell_Activation_Regulation"/>
</dbReference>
<evidence type="ECO:0000256" key="10">
    <source>
        <dbReference type="ARBA" id="ARBA00023319"/>
    </source>
</evidence>
<dbReference type="Proteomes" id="UP000261540">
    <property type="component" value="Unplaced"/>
</dbReference>
<dbReference type="SUPFAM" id="SSF48726">
    <property type="entry name" value="Immunoglobulin"/>
    <property type="match status" value="1"/>
</dbReference>
<dbReference type="GO" id="GO:0009897">
    <property type="term" value="C:external side of plasma membrane"/>
    <property type="evidence" value="ECO:0007669"/>
    <property type="project" value="TreeGrafter"/>
</dbReference>
<comment type="subcellular location">
    <subcellularLocation>
        <location evidence="1">Cell membrane</location>
        <topology evidence="1">Single-pass type I membrane protein</topology>
    </subcellularLocation>
</comment>
<reference evidence="12" key="1">
    <citation type="submission" date="2025-08" db="UniProtKB">
        <authorList>
            <consortium name="Ensembl"/>
        </authorList>
    </citation>
    <scope>IDENTIFICATION</scope>
</reference>
<sequence length="293" mass="33246">MSFVAFYQSLTSIRRKFAPLLNAEFFQLRCLRGFLHVQPVSSHPTLFYISYSAVGFLLHGSAGPLTARLTGAVLLPCFVDRPLPLEELEVDWRKTDSDTIVHLFQGGQSRPESQGDAYRGRAHFFSQEIPKGNFSLLLEGVRTADAGVYKCVVYTEQEQRETRVEIQEYLISLPTALLRAAPRFYKYSAADLKCLNSNHRIPREAASAACQAGILRRRRYIHHSSRHYRPFHCYDNTNICTFWTTHHRPTTCTQHAVNFNHLCTLPQTSLKPQLVNCALLNVCSVSTIVISTP</sequence>
<keyword evidence="8" id="KW-0675">Receptor</keyword>
<dbReference type="FunFam" id="2.60.40.10:FF:000142">
    <property type="entry name" value="V-set domain-containing T-cell activation inhibitor 1"/>
    <property type="match status" value="1"/>
</dbReference>
<evidence type="ECO:0000256" key="4">
    <source>
        <dbReference type="ARBA" id="ARBA00022729"/>
    </source>
</evidence>